<evidence type="ECO:0000256" key="1">
    <source>
        <dbReference type="ARBA" id="ARBA00022679"/>
    </source>
</evidence>
<feature type="compositionally biased region" description="Polar residues" evidence="4">
    <location>
        <begin position="1068"/>
        <end position="1081"/>
    </location>
</feature>
<dbReference type="InterPro" id="IPR035983">
    <property type="entry name" value="Hect_E3_ubiquitin_ligase"/>
</dbReference>
<feature type="region of interest" description="Disordered" evidence="4">
    <location>
        <begin position="218"/>
        <end position="299"/>
    </location>
</feature>
<dbReference type="InterPro" id="IPR000569">
    <property type="entry name" value="HECT_dom"/>
</dbReference>
<dbReference type="InterPro" id="IPR043136">
    <property type="entry name" value="B30.2/SPRY_sf"/>
</dbReference>
<evidence type="ECO:0000256" key="3">
    <source>
        <dbReference type="PROSITE-ProRule" id="PRU00104"/>
    </source>
</evidence>
<evidence type="ECO:0000256" key="4">
    <source>
        <dbReference type="SAM" id="MobiDB-lite"/>
    </source>
</evidence>
<feature type="compositionally biased region" description="Acidic residues" evidence="4">
    <location>
        <begin position="97"/>
        <end position="108"/>
    </location>
</feature>
<feature type="region of interest" description="Disordered" evidence="4">
    <location>
        <begin position="1957"/>
        <end position="2006"/>
    </location>
</feature>
<dbReference type="Gene3D" id="3.30.2410.10">
    <property type="entry name" value="Hect, E3 ligase catalytic domain"/>
    <property type="match status" value="1"/>
</dbReference>
<feature type="region of interest" description="Disordered" evidence="4">
    <location>
        <begin position="174"/>
        <end position="193"/>
    </location>
</feature>
<dbReference type="Pfam" id="PF00632">
    <property type="entry name" value="HECT"/>
    <property type="match status" value="2"/>
</dbReference>
<feature type="region of interest" description="Disordered" evidence="4">
    <location>
        <begin position="2454"/>
        <end position="2490"/>
    </location>
</feature>
<sequence length="3563" mass="385624">MADDNPTWTCEACSCRTNTERTDPISCGVCGTRRAPSLLRRGGAASRLLHDAFAHHAAADDDDDASENEETSEQENGSDEEDAMDHPHRHSLHSAEDDYLDDGQEEDLSSSPPPPLGMGEDAEAARATAAAVAALDAVGASEGGHFRRHGSANASRMLRAVAGGSAALSLLHAGGGGGRIPRSNRPSTANVRSMDPEAMLRIANEHAELYRPIWTTTSTTSSLGRHPASSPPNVSRSPSSSGGGTNGITVDAERHPHVAHLPDGAGEGRAVRASPPIPRSIMPSSVRNSSVPSPTGSNLERKRRRIFGFRVAFDHAGRDDGRSMGGCYLVGVTTSSFVAFGERSGLQQSRQFWGIEDGGRKYEGSTHHSSPSSSRRSSRHASSGNSNRSNSTSSTSHGMTLSRSEAPRNADNVLFGSRELITVVVDMDARTLTYWRDGRFLGTLVTNLPRSGHLYPVAVPFNAGVSVGITGMDGEPLSALSEFHNAQKRARKEKDDLRRQTLSTQRSNLIQNKRITPQLYSVLQNIFSWYATEETPPGTEVTLDAISVSRLWYRCGMKLSHLRGVLDASCAERGGAEPLVKASEFIEIVARVVAEEEEEAEAKKDKDCAFPDCISGGLVGSMGVRSLGSGGMGTDVPSSFEVGDKVEVSEGYERYGDAASGPLRPGYRGTVMEVQRGPRGDRQSVRVMHNGRRWWYQPQALLSERSGLLESRAVRFLRTILRSHGYDHTTLEPLWGKTVTSESWQLGDLVAPVRLSAKYARAAQAGRSTPLSFTMIGRIVPDTSSLPSAQARGRESGLVNVEFIDPLFGRAVGAVGGGGIGSSLMSVSTRKVKARNLVHTTFYHGATVIGESNFESARMESSIAADIESRSIANAVAAMVANSGEDEIYDDDQETSENADDSEGSTTDSGGKLSSFVVNETLKANVAKIAKLDTTAMNAVAKECGKNMASLAGLFAVGLPDAILSAIDYATDELNSSVSSGRNSSAVDASSVSALGSLSVAISKQLFANELDTQPCNTETAELDPWQQNPTTDHSHRIAIGGNSPAMRPGQVPVGMNNGPSPPWRPESSLQDGNLQDSNMPHSHPFHAPPLFNHPSNHPSNHSSNHPSAGGNSLSSRQHLNVRDLIRDLGNTGSSAEHRRGVLLALMAGARMSDSSSSMPNAVNAAREAEYRHLAAAAQQQRNRYDRLSAEAAAFGFGMGPTSSYNQQYPQRQHYHPPPLEDLSGALSAGMGGVGLGSPPSADMAAMAPSAMPPSSANITSPTASLPSTSATGHRSNSSGMRNSSMSFLDSLLRGHGGSNALFAAALSVSRTGSGSRGATQMSASMCSMIQNGLLLNNALWVKKVVGVGGLQSSSSSSIDVQSIRDEDGAPLLYLAISLGCSSAIVNSLIKAGARVSEKEVHAAAITNQPRTLSILLRHTVYSEGTIDISRCTAAVLRTLNQASERQKVQEDTMKRNAGEFTSRLLRKMVTLGLRFRLLFGRGSAPKSYQECSRAISDALVGDILLHAMHKNQHEGMVAAVRGGDAQGAPLATLSADDGRVPAFGISNPYGAAKMPLTSRGYAGVGSEGSAENSAVPLLPPPPNCLFRCLPPHVICKALVENNFAEVGSAETPERKDTIQEVNPLTAFLRLAESFLWSKNIRDASIGLSLIATLLRTPLNCQEELARYGIKDLAAAHLNFADEALSEIEANSRVRNTQTTPVDSGGNIMPGIVVCPKGHATILHLTRHSSFRCDLCGKGVQQGQPMHGCRECDWDACECCTDRSEGGLVKWSHVRGLALECQRILSGEDDELVDEVDELKGEDRNIRQDISPDDEVLQRLSIGLRGMKCESVHDLVALLKIPGRITFHEFKSYILPSLHSALLCNKTLGGINYCDNLDELSNIVTPCRRSKKPRVGGSRKSEKNRKYFSKSDYFQSHHQNQSAEIIGLAERETFVRTIVHTFMCSVYNAPEKKTVDSISKADENASEEEQRIAEVHMGDGPRDDEDDEEESDDGSSEQQDSSTAQGGKLAVVPEILRLLHVILAFNERVLVMQQKSPVLGNSNTGGNGGELRTLTHPIEIEFRLSPANEGNQMGNSSAPFPHQRHEQLSNLPQLLGDGATVHAEPLMPLAEIELHILRTCRIRTPAYLRYCRRLVMDQAIIVERKASACDVGSMTQDEKTINGNDACITRIAKVVGFDEVTGAHAVRYASLFLPARGSGNNGGGNETFSHNNQSLCDQLVFQGKETMLILAARNYFIVHRDQRNIEGYSDDGVHFGMDHDSGDAGAHFDVFVCDPNRHQNMDLCAPSPSVSNFPPPQVGISSAPSHFKERDGIHGDEGMSVSSQTLPFGMRVESDIQSRDGTSSVYTIVSSDIEGIVKSPSRFQGVNIQNSTEMMNPVSGPTYNIVSDDGEVFLAVPGKKIRGHDAILHQRRIQIQRDHERRGQHFMQMQGSHDSEASDPVGVLRASHHSIFERGMPIASVRRASSGTQSTDTPSSASNRSQQSSTPAVGVLKRTWSALSQIQKMSPLDLSGSNENSSAGEGSYSNARPFQRKMRRILIGEKEIEIDIDLATVEKSPSLRVGLSLYENISVVSMPCSHDITLFNAIQRLSSRDKSAKRRNNFALEGKVKLFYSILFYDDNTRAKAGGCFGSHPCRQDDNNLPNSFSPPWIRQGSFIDGSKLENDQYGDFMGRSSAPSNFAVSNVASFENNHCCFGDADMDLNMGVSNDAYVNKNFWSSTSDNINRQCITPLTRNDGSDVVDNSSLCDGLNQTCVKCMELLCVLAENASRYHHCKLLTVHDSAHKHDESIPSDVEQIMSLFESDALTNKLLEQLEDPLTVVGGALPDWCTLAPAFAPQVFSHSSRRLLLERAAFGVSRSALRQQEAKVAVAPLRQRMAALRGRAVELVGEAFSGGAADPTALQLQADELYGMEEALAARVSQAFRAQHWDERSLECAKAAVRRNALLQDASGMMEHYASDSRVRRRRLEVRFEGESGFDAASGDEAGVTRGFYADVAEALLSCEHVAGIFCSPACVKVSITNLTVKDTKLPLWIPDMDSSHTVIIPTPRADPRSVLGVFPRPIPPHHPQRKAILKQFRLMGRLFAAALRDGFVFPLPLSASFLKLVQSNRAVTSPAMFSSRQNVSVHSSASSLVSGEYLSNNSNSSVASSVSSSPVTNSNMSIEDCGNVAACAVEYNNSCNDPRNEFLSRAMANANSFAVPCSAPIYERANVNYDMKYSSASRDSLVQGVELDSLDLPRPGFLGGEIYAAETHVCALLDKLELAESTLSREEIEKRRKQIATDKGFARKALGKSYDCSFEEYFEDRTFVDPLDPMQGEGAVPLCTNGHLRPVTIDNIREWVFLAKKFVLHDGVMAQATAFRQGVDDFFPCEALRLFTAEELQQDVCGGGDNVDKWDEKSVRSLFKLDGQLKNVFSLFSTFFLFYSNRFCSFAAGGKGAAEALVAVAAMGGEGGAALSRRFGHSSPTVGYLVKALLQATSTQRRQFLSFVTSVPIVTPGQIEVVPVVNPSGDFLPMSDPCCLPRANTCARRLYLPKFESYESFCQVLWAVVREECRFKGFYEWRG</sequence>
<protein>
    <recommendedName>
        <fullName evidence="5">HECT domain-containing protein</fullName>
    </recommendedName>
</protein>
<dbReference type="SMART" id="SM00119">
    <property type="entry name" value="HECTc"/>
    <property type="match status" value="1"/>
</dbReference>
<feature type="compositionally biased region" description="Acidic residues" evidence="4">
    <location>
        <begin position="60"/>
        <end position="83"/>
    </location>
</feature>
<feature type="compositionally biased region" description="Low complexity" evidence="4">
    <location>
        <begin position="227"/>
        <end position="240"/>
    </location>
</feature>
<evidence type="ECO:0000313" key="6">
    <source>
        <dbReference type="EMBL" id="CAE4621650.1"/>
    </source>
</evidence>
<dbReference type="Pfam" id="PF00622">
    <property type="entry name" value="SPRY"/>
    <property type="match status" value="1"/>
</dbReference>
<organism evidence="6">
    <name type="scientific">Ditylum brightwellii</name>
    <dbReference type="NCBI Taxonomy" id="49249"/>
    <lineage>
        <taxon>Eukaryota</taxon>
        <taxon>Sar</taxon>
        <taxon>Stramenopiles</taxon>
        <taxon>Ochrophyta</taxon>
        <taxon>Bacillariophyta</taxon>
        <taxon>Mediophyceae</taxon>
        <taxon>Lithodesmiophycidae</taxon>
        <taxon>Lithodesmiales</taxon>
        <taxon>Lithodesmiaceae</taxon>
        <taxon>Ditylum</taxon>
    </lineage>
</organism>
<feature type="compositionally biased region" description="Low complexity" evidence="4">
    <location>
        <begin position="1093"/>
        <end position="1108"/>
    </location>
</feature>
<accession>A0A7S4V2Y8</accession>
<feature type="region of interest" description="Disordered" evidence="4">
    <location>
        <begin position="1021"/>
        <end position="1116"/>
    </location>
</feature>
<evidence type="ECO:0000256" key="2">
    <source>
        <dbReference type="ARBA" id="ARBA00022786"/>
    </source>
</evidence>
<dbReference type="SUPFAM" id="SSF49899">
    <property type="entry name" value="Concanavalin A-like lectins/glucanases"/>
    <property type="match status" value="1"/>
</dbReference>
<feature type="compositionally biased region" description="Low complexity" evidence="4">
    <location>
        <begin position="2475"/>
        <end position="2485"/>
    </location>
</feature>
<dbReference type="Gene3D" id="3.90.1750.10">
    <property type="entry name" value="Hect, E3 ligase catalytic domains"/>
    <property type="match status" value="2"/>
</dbReference>
<feature type="region of interest" description="Disordered" evidence="4">
    <location>
        <begin position="1251"/>
        <end position="1282"/>
    </location>
</feature>
<dbReference type="InterPro" id="IPR003877">
    <property type="entry name" value="SPRY_dom"/>
</dbReference>
<feature type="compositionally biased region" description="Polar residues" evidence="4">
    <location>
        <begin position="2463"/>
        <end position="2474"/>
    </location>
</feature>
<dbReference type="GO" id="GO:0043161">
    <property type="term" value="P:proteasome-mediated ubiquitin-dependent protein catabolic process"/>
    <property type="evidence" value="ECO:0007669"/>
    <property type="project" value="TreeGrafter"/>
</dbReference>
<feature type="region of interest" description="Disordered" evidence="4">
    <location>
        <begin position="57"/>
        <end position="125"/>
    </location>
</feature>
<dbReference type="PANTHER" id="PTHR45670:SF1">
    <property type="entry name" value="E3 UBIQUITIN-PROTEIN LIGASE HECTD1"/>
    <property type="match status" value="1"/>
</dbReference>
<name>A0A7S4V2Y8_9STRA</name>
<feature type="compositionally biased region" description="Acidic residues" evidence="4">
    <location>
        <begin position="887"/>
        <end position="903"/>
    </location>
</feature>
<dbReference type="SUPFAM" id="SSF56204">
    <property type="entry name" value="Hect, E3 ligase catalytic domain"/>
    <property type="match status" value="3"/>
</dbReference>
<dbReference type="InterPro" id="IPR045322">
    <property type="entry name" value="HECTD1/TRIP12-like"/>
</dbReference>
<evidence type="ECO:0000259" key="5">
    <source>
        <dbReference type="PROSITE" id="PS50237"/>
    </source>
</evidence>
<keyword evidence="1" id="KW-0808">Transferase</keyword>
<feature type="compositionally biased region" description="Basic and acidic residues" evidence="4">
    <location>
        <begin position="1957"/>
        <end position="1981"/>
    </location>
</feature>
<dbReference type="Gene3D" id="2.60.120.920">
    <property type="match status" value="1"/>
</dbReference>
<dbReference type="GO" id="GO:0000209">
    <property type="term" value="P:protein polyubiquitination"/>
    <property type="evidence" value="ECO:0007669"/>
    <property type="project" value="TreeGrafter"/>
</dbReference>
<feature type="compositionally biased region" description="Basic and acidic residues" evidence="4">
    <location>
        <begin position="357"/>
        <end position="366"/>
    </location>
</feature>
<feature type="compositionally biased region" description="Acidic residues" evidence="4">
    <location>
        <begin position="1982"/>
        <end position="1995"/>
    </location>
</feature>
<gene>
    <name evidence="6" type="ORF">DBRI00130_LOCUS22466</name>
</gene>
<dbReference type="InterPro" id="IPR013320">
    <property type="entry name" value="ConA-like_dom_sf"/>
</dbReference>
<feature type="compositionally biased region" description="Low complexity" evidence="4">
    <location>
        <begin position="2511"/>
        <end position="2526"/>
    </location>
</feature>
<proteinExistence type="predicted"/>
<feature type="region of interest" description="Disordered" evidence="4">
    <location>
        <begin position="2507"/>
        <end position="2526"/>
    </location>
</feature>
<feature type="active site" description="Glycyl thioester intermediate" evidence="3">
    <location>
        <position position="3526"/>
    </location>
</feature>
<dbReference type="EMBL" id="HBNS01028592">
    <property type="protein sequence ID" value="CAE4621650.1"/>
    <property type="molecule type" value="Transcribed_RNA"/>
</dbReference>
<feature type="compositionally biased region" description="Low complexity" evidence="4">
    <location>
        <begin position="367"/>
        <end position="398"/>
    </location>
</feature>
<reference evidence="6" key="1">
    <citation type="submission" date="2021-01" db="EMBL/GenBank/DDBJ databases">
        <authorList>
            <person name="Corre E."/>
            <person name="Pelletier E."/>
            <person name="Niang G."/>
            <person name="Scheremetjew M."/>
            <person name="Finn R."/>
            <person name="Kale V."/>
            <person name="Holt S."/>
            <person name="Cochrane G."/>
            <person name="Meng A."/>
            <person name="Brown T."/>
            <person name="Cohen L."/>
        </authorList>
    </citation>
    <scope>NUCLEOTIDE SEQUENCE</scope>
    <source>
        <strain evidence="6">GSO104</strain>
    </source>
</reference>
<feature type="region of interest" description="Disordered" evidence="4">
    <location>
        <begin position="887"/>
        <end position="912"/>
    </location>
</feature>
<keyword evidence="2 3" id="KW-0833">Ubl conjugation pathway</keyword>
<feature type="domain" description="HECT" evidence="5">
    <location>
        <begin position="3322"/>
        <end position="3558"/>
    </location>
</feature>
<dbReference type="Gene3D" id="3.30.2160.10">
    <property type="entry name" value="Hect, E3 ligase catalytic domain"/>
    <property type="match status" value="1"/>
</dbReference>
<dbReference type="PROSITE" id="PS50237">
    <property type="entry name" value="HECT"/>
    <property type="match status" value="1"/>
</dbReference>
<dbReference type="PANTHER" id="PTHR45670">
    <property type="entry name" value="E3 UBIQUITIN-PROTEIN LIGASE TRIP12"/>
    <property type="match status" value="1"/>
</dbReference>
<dbReference type="GO" id="GO:0061630">
    <property type="term" value="F:ubiquitin protein ligase activity"/>
    <property type="evidence" value="ECO:0007669"/>
    <property type="project" value="InterPro"/>
</dbReference>
<feature type="compositionally biased region" description="Low complexity" evidence="4">
    <location>
        <begin position="279"/>
        <end position="294"/>
    </location>
</feature>
<feature type="region of interest" description="Disordered" evidence="4">
    <location>
        <begin position="357"/>
        <end position="405"/>
    </location>
</feature>
<feature type="compositionally biased region" description="Polar residues" evidence="4">
    <location>
        <begin position="1021"/>
        <end position="1032"/>
    </location>
</feature>